<dbReference type="KEGG" id="ptp:RCA23_c02660"/>
<dbReference type="AlphaFoldDB" id="A0AAN0RGL9"/>
<accession>A0AAN0RGL9</accession>
<evidence type="ECO:0000313" key="2">
    <source>
        <dbReference type="Proteomes" id="UP000028680"/>
    </source>
</evidence>
<dbReference type="Proteomes" id="UP000028680">
    <property type="component" value="Chromosome"/>
</dbReference>
<evidence type="ECO:0000313" key="1">
    <source>
        <dbReference type="EMBL" id="AII85830.1"/>
    </source>
</evidence>
<organism evidence="1 2">
    <name type="scientific">Planktomarina temperata RCA23</name>
    <dbReference type="NCBI Taxonomy" id="666509"/>
    <lineage>
        <taxon>Bacteria</taxon>
        <taxon>Pseudomonadati</taxon>
        <taxon>Pseudomonadota</taxon>
        <taxon>Alphaproteobacteria</taxon>
        <taxon>Rhodobacterales</taxon>
        <taxon>Paracoccaceae</taxon>
        <taxon>Planktomarina</taxon>
    </lineage>
</organism>
<dbReference type="EMBL" id="CP003984">
    <property type="protein sequence ID" value="AII85830.1"/>
    <property type="molecule type" value="Genomic_DNA"/>
</dbReference>
<dbReference type="RefSeq" id="WP_174422397.1">
    <property type="nucleotide sequence ID" value="NZ_CP003984.1"/>
</dbReference>
<proteinExistence type="predicted"/>
<reference evidence="1 2" key="1">
    <citation type="journal article" date="2014" name="ISME J.">
        <title>Adaptation of an abundant Roseobacter RCA organism to pelagic systems revealed by genomic and transcriptomic analyses.</title>
        <authorList>
            <person name="Voget S."/>
            <person name="Wemheuer B."/>
            <person name="Brinkhoff T."/>
            <person name="Vollmers J."/>
            <person name="Dietrich S."/>
            <person name="Giebel H.A."/>
            <person name="Beardsley C."/>
            <person name="Sardemann C."/>
            <person name="Bakenhus I."/>
            <person name="Billerbeck S."/>
            <person name="Daniel R."/>
            <person name="Simon M."/>
        </authorList>
    </citation>
    <scope>NUCLEOTIDE SEQUENCE [LARGE SCALE GENOMIC DNA]</scope>
    <source>
        <strain evidence="1 2">RCA23</strain>
    </source>
</reference>
<protein>
    <submittedName>
        <fullName evidence="1">Uncharacterized protein</fullName>
    </submittedName>
</protein>
<keyword evidence="2" id="KW-1185">Reference proteome</keyword>
<sequence>MKADRRFDFISNNIQQHSDILEAALAADEALTRKRIHDHLARHLTGQTATLASESDAE</sequence>
<name>A0AAN0RGL9_9RHOB</name>
<gene>
    <name evidence="1" type="ORF">RCA23_c02660</name>
</gene>